<dbReference type="SUPFAM" id="SSF55729">
    <property type="entry name" value="Acyl-CoA N-acyltransferases (Nat)"/>
    <property type="match status" value="1"/>
</dbReference>
<dbReference type="InterPro" id="IPR003594">
    <property type="entry name" value="HATPase_dom"/>
</dbReference>
<dbReference type="CDD" id="cd16936">
    <property type="entry name" value="HATPase_RsbW-like"/>
    <property type="match status" value="1"/>
</dbReference>
<sequence length="483" mass="52361">MIGRLLCGIEVPPGPEGLELLQTCQALLAERAGFDGRRGEELRLALEEAVTFAVHPGAVETYRVAFRRVPLGLEVSLHEEGEPYEAVCPERLTPEALLAGAGEGLGFLLLRGVTDETSFDDEGPGGRTLRYVKYFSTPSAAEAPAPTEPPAPPVDPAEVVYRPMDPREAVEVSRCAWRSYGNSYPNPHLYYPDRVRALNEAGKVVSLVAAAGDQVLGHAALEVHNPRDGSCELGMAFVKPPYRGLGLLKGLTDRLLEEGTRRGFRGFFVQSVTVHPASQKAARAGGFVECALLPGAYPGSMDFKALGGTPEQRLSLMVQYLPRGTRRERTLYLPERHRDFLGEVYEALGLPFREASVEGSPPEGPGLVGADYSEILALGTLEVDSVGRGTLSVLGKRLREFRLRKAGAVTLRLPLEDPGTPALAAGLEPLGCFPVGALPDEVRGDRFLMQRVFEGPLDYDKVTTASPWGRRVLERVRSNDPEA</sequence>
<dbReference type="Pfam" id="PF13581">
    <property type="entry name" value="HATPase_c_2"/>
    <property type="match status" value="1"/>
</dbReference>
<gene>
    <name evidence="2" type="ORF">Apau_2384</name>
</gene>
<dbReference type="HOGENOM" id="CLU_040525_0_0_0"/>
<keyword evidence="2" id="KW-0418">Kinase</keyword>
<evidence type="ECO:0000313" key="3">
    <source>
        <dbReference type="Proteomes" id="UP000005096"/>
    </source>
</evidence>
<accession>E3D0B8</accession>
<dbReference type="RefSeq" id="WP_006302039.1">
    <property type="nucleotide sequence ID" value="NZ_CM001022.1"/>
</dbReference>
<dbReference type="PROSITE" id="PS51186">
    <property type="entry name" value="GNAT"/>
    <property type="match status" value="1"/>
</dbReference>
<dbReference type="Gene3D" id="3.40.630.30">
    <property type="match status" value="1"/>
</dbReference>
<dbReference type="InterPro" id="IPR000182">
    <property type="entry name" value="GNAT_dom"/>
</dbReference>
<keyword evidence="3" id="KW-1185">Reference proteome</keyword>
<name>E3D0B8_9BACT</name>
<dbReference type="EMBL" id="CM001022">
    <property type="protein sequence ID" value="EFQ24791.1"/>
    <property type="molecule type" value="Genomic_DNA"/>
</dbReference>
<dbReference type="CDD" id="cd04301">
    <property type="entry name" value="NAT_SF"/>
    <property type="match status" value="1"/>
</dbReference>
<dbReference type="AlphaFoldDB" id="E3D0B8"/>
<keyword evidence="2" id="KW-0723">Serine/threonine-protein kinase</keyword>
<evidence type="ECO:0000259" key="1">
    <source>
        <dbReference type="PROSITE" id="PS51186"/>
    </source>
</evidence>
<dbReference type="Pfam" id="PF00583">
    <property type="entry name" value="Acetyltransf_1"/>
    <property type="match status" value="1"/>
</dbReference>
<proteinExistence type="predicted"/>
<protein>
    <submittedName>
        <fullName evidence="2">Putative anti-sigma regulatory factor, serine/threonine protein kinase</fullName>
    </submittedName>
</protein>
<dbReference type="InterPro" id="IPR016181">
    <property type="entry name" value="Acyl_CoA_acyltransferase"/>
</dbReference>
<dbReference type="Proteomes" id="UP000005096">
    <property type="component" value="Chromosome"/>
</dbReference>
<dbReference type="STRING" id="584708.Apau_2384"/>
<dbReference type="GO" id="GO:0016747">
    <property type="term" value="F:acyltransferase activity, transferring groups other than amino-acyl groups"/>
    <property type="evidence" value="ECO:0007669"/>
    <property type="project" value="InterPro"/>
</dbReference>
<dbReference type="OrthoDB" id="9792240at2"/>
<dbReference type="PaxDb" id="584708-Apau_2384"/>
<dbReference type="InterPro" id="IPR036890">
    <property type="entry name" value="HATPase_C_sf"/>
</dbReference>
<dbReference type="eggNOG" id="COG2172">
    <property type="taxonomic scope" value="Bacteria"/>
</dbReference>
<keyword evidence="2" id="KW-0808">Transferase</keyword>
<dbReference type="GO" id="GO:0004674">
    <property type="term" value="F:protein serine/threonine kinase activity"/>
    <property type="evidence" value="ECO:0007669"/>
    <property type="project" value="UniProtKB-KW"/>
</dbReference>
<dbReference type="Gene3D" id="3.30.565.10">
    <property type="entry name" value="Histidine kinase-like ATPase, C-terminal domain"/>
    <property type="match status" value="1"/>
</dbReference>
<organism evidence="2 3">
    <name type="scientific">Aminomonas paucivorans DSM 12260</name>
    <dbReference type="NCBI Taxonomy" id="584708"/>
    <lineage>
        <taxon>Bacteria</taxon>
        <taxon>Thermotogati</taxon>
        <taxon>Synergistota</taxon>
        <taxon>Synergistia</taxon>
        <taxon>Synergistales</taxon>
        <taxon>Synergistaceae</taxon>
        <taxon>Aminomonas</taxon>
    </lineage>
</organism>
<reference evidence="2 3" key="1">
    <citation type="journal article" date="2010" name="Stand. Genomic Sci.">
        <title>Non-contiguous finished genome sequence of Aminomonas paucivorans type strain (GLU-3).</title>
        <authorList>
            <person name="Pitluck S."/>
            <person name="Yasawong M."/>
            <person name="Held B."/>
            <person name="Lapidus A."/>
            <person name="Nolan M."/>
            <person name="Copeland A."/>
            <person name="Lucas S."/>
            <person name="Del Rio T.G."/>
            <person name="Tice H."/>
            <person name="Cheng J.F."/>
            <person name="Chertkov O."/>
            <person name="Goodwin L."/>
            <person name="Tapia R."/>
            <person name="Han C."/>
            <person name="Liolios K."/>
            <person name="Ivanova N."/>
            <person name="Mavromatis K."/>
            <person name="Ovchinnikova G."/>
            <person name="Pati A."/>
            <person name="Chen A."/>
            <person name="Palaniappan K."/>
            <person name="Land M."/>
            <person name="Hauser L."/>
            <person name="Chang Y.J."/>
            <person name="Jeffries C.D."/>
            <person name="Pukall R."/>
            <person name="Spring S."/>
            <person name="Rohde M."/>
            <person name="Sikorski J."/>
            <person name="Goker M."/>
            <person name="Woyke T."/>
            <person name="Bristow J."/>
            <person name="Eisen J.A."/>
            <person name="Markowitz V."/>
            <person name="Hugenholtz P."/>
            <person name="Kyrpides N.C."/>
            <person name="Klenk H.P."/>
        </authorList>
    </citation>
    <scope>NUCLEOTIDE SEQUENCE [LARGE SCALE GENOMIC DNA]</scope>
    <source>
        <strain evidence="2 3">DSM 12260</strain>
    </source>
</reference>
<feature type="domain" description="N-acetyltransferase" evidence="1">
    <location>
        <begin position="159"/>
        <end position="306"/>
    </location>
</feature>
<evidence type="ECO:0000313" key="2">
    <source>
        <dbReference type="EMBL" id="EFQ24791.1"/>
    </source>
</evidence>